<proteinExistence type="predicted"/>
<reference evidence="1" key="1">
    <citation type="submission" date="2018-05" db="EMBL/GenBank/DDBJ databases">
        <authorList>
            <person name="Lanie J.A."/>
            <person name="Ng W.-L."/>
            <person name="Kazmierczak K.M."/>
            <person name="Andrzejewski T.M."/>
            <person name="Davidsen T.M."/>
            <person name="Wayne K.J."/>
            <person name="Tettelin H."/>
            <person name="Glass J.I."/>
            <person name="Rusch D."/>
            <person name="Podicherti R."/>
            <person name="Tsui H.-C.T."/>
            <person name="Winkler M.E."/>
        </authorList>
    </citation>
    <scope>NUCLEOTIDE SEQUENCE</scope>
</reference>
<name>A0A382RUG1_9ZZZZ</name>
<organism evidence="1">
    <name type="scientific">marine metagenome</name>
    <dbReference type="NCBI Taxonomy" id="408172"/>
    <lineage>
        <taxon>unclassified sequences</taxon>
        <taxon>metagenomes</taxon>
        <taxon>ecological metagenomes</taxon>
    </lineage>
</organism>
<dbReference type="AlphaFoldDB" id="A0A382RUG1"/>
<evidence type="ECO:0000313" key="1">
    <source>
        <dbReference type="EMBL" id="SVD01309.1"/>
    </source>
</evidence>
<gene>
    <name evidence="1" type="ORF">METZ01_LOCUS354163</name>
</gene>
<accession>A0A382RUG1</accession>
<dbReference type="EMBL" id="UINC01124274">
    <property type="protein sequence ID" value="SVD01309.1"/>
    <property type="molecule type" value="Genomic_DNA"/>
</dbReference>
<sequence>MLGPVAQVDFTVIRDSTMCVNTLND</sequence>
<protein>
    <submittedName>
        <fullName evidence="1">Uncharacterized protein</fullName>
    </submittedName>
</protein>